<sequence>MKRFLLIALASVAVASCLSDTFMEMNLTSISDFEFSDAASGFGDDSIYVENGFAGGNRSVALYFNSARDSENGPMTGGFGMTMKRDSSMTIAEGNLYPQYTRFETSKMNNNVSAVFYDNPDDSKMPEHDIVFTEAEYGTCTPQFCYISNTQQTVVRVKDQNSGFVEGDYIKLTATGFLNGKQTGQVEYYLADYRPAANGGEAPDSLLTSWKPLSLTKLGNVDNIDFDLESNKADFPLYFCLDNLVASIYIKR</sequence>
<comment type="caution">
    <text evidence="2">The sequence shown here is derived from an EMBL/GenBank/DDBJ whole genome shotgun (WGS) entry which is preliminary data.</text>
</comment>
<keyword evidence="1" id="KW-0732">Signal</keyword>
<feature type="chain" id="PRO_5038636571" evidence="1">
    <location>
        <begin position="16"/>
        <end position="252"/>
    </location>
</feature>
<reference evidence="2" key="1">
    <citation type="submission" date="2020-10" db="EMBL/GenBank/DDBJ databases">
        <authorList>
            <person name="Gilroy R."/>
        </authorList>
    </citation>
    <scope>NUCLEOTIDE SEQUENCE</scope>
    <source>
        <strain evidence="2">B1-13419</strain>
    </source>
</reference>
<dbReference type="Proteomes" id="UP000823757">
    <property type="component" value="Unassembled WGS sequence"/>
</dbReference>
<organism evidence="2 3">
    <name type="scientific">Candidatus Cryptobacteroides faecigallinarum</name>
    <dbReference type="NCBI Taxonomy" id="2840763"/>
    <lineage>
        <taxon>Bacteria</taxon>
        <taxon>Pseudomonadati</taxon>
        <taxon>Bacteroidota</taxon>
        <taxon>Bacteroidia</taxon>
        <taxon>Bacteroidales</taxon>
        <taxon>Candidatus Cryptobacteroides</taxon>
    </lineage>
</organism>
<evidence type="ECO:0000256" key="1">
    <source>
        <dbReference type="SAM" id="SignalP"/>
    </source>
</evidence>
<gene>
    <name evidence="2" type="ORF">IAB91_08195</name>
</gene>
<dbReference type="EMBL" id="JADIMD010000120">
    <property type="protein sequence ID" value="MBO8475253.1"/>
    <property type="molecule type" value="Genomic_DNA"/>
</dbReference>
<dbReference type="PROSITE" id="PS51257">
    <property type="entry name" value="PROKAR_LIPOPROTEIN"/>
    <property type="match status" value="1"/>
</dbReference>
<dbReference type="Gene3D" id="2.60.120.1350">
    <property type="entry name" value="Protein of unknown function DUF4465"/>
    <property type="match status" value="1"/>
</dbReference>
<protein>
    <submittedName>
        <fullName evidence="2">DUF4465 domain-containing protein</fullName>
    </submittedName>
</protein>
<evidence type="ECO:0000313" key="2">
    <source>
        <dbReference type="EMBL" id="MBO8475253.1"/>
    </source>
</evidence>
<proteinExistence type="predicted"/>
<dbReference type="AlphaFoldDB" id="A0A9D9IM28"/>
<accession>A0A9D9IM28</accession>
<name>A0A9D9IM28_9BACT</name>
<feature type="signal peptide" evidence="1">
    <location>
        <begin position="1"/>
        <end position="15"/>
    </location>
</feature>
<evidence type="ECO:0000313" key="3">
    <source>
        <dbReference type="Proteomes" id="UP000823757"/>
    </source>
</evidence>
<dbReference type="InterPro" id="IPR027828">
    <property type="entry name" value="DUF4465"/>
</dbReference>
<reference evidence="2" key="2">
    <citation type="journal article" date="2021" name="PeerJ">
        <title>Extensive microbial diversity within the chicken gut microbiome revealed by metagenomics and culture.</title>
        <authorList>
            <person name="Gilroy R."/>
            <person name="Ravi A."/>
            <person name="Getino M."/>
            <person name="Pursley I."/>
            <person name="Horton D.L."/>
            <person name="Alikhan N.F."/>
            <person name="Baker D."/>
            <person name="Gharbi K."/>
            <person name="Hall N."/>
            <person name="Watson M."/>
            <person name="Adriaenssens E.M."/>
            <person name="Foster-Nyarko E."/>
            <person name="Jarju S."/>
            <person name="Secka A."/>
            <person name="Antonio M."/>
            <person name="Oren A."/>
            <person name="Chaudhuri R.R."/>
            <person name="La Ragione R."/>
            <person name="Hildebrand F."/>
            <person name="Pallen M.J."/>
        </authorList>
    </citation>
    <scope>NUCLEOTIDE SEQUENCE</scope>
    <source>
        <strain evidence="2">B1-13419</strain>
    </source>
</reference>
<dbReference type="Pfam" id="PF14717">
    <property type="entry name" value="DUF4465"/>
    <property type="match status" value="1"/>
</dbReference>